<evidence type="ECO:0000313" key="14">
    <source>
        <dbReference type="EMBL" id="TWE18126.1"/>
    </source>
</evidence>
<evidence type="ECO:0000256" key="9">
    <source>
        <dbReference type="ARBA" id="ARBA00023136"/>
    </source>
</evidence>
<evidence type="ECO:0000259" key="13">
    <source>
        <dbReference type="Pfam" id="PF07885"/>
    </source>
</evidence>
<evidence type="ECO:0000256" key="2">
    <source>
        <dbReference type="ARBA" id="ARBA00022448"/>
    </source>
</evidence>
<dbReference type="EMBL" id="VIVR01000001">
    <property type="protein sequence ID" value="TWE18126.1"/>
    <property type="molecule type" value="Genomic_DNA"/>
</dbReference>
<keyword evidence="8" id="KW-0406">Ion transport</keyword>
<dbReference type="GO" id="GO:0005267">
    <property type="term" value="F:potassium channel activity"/>
    <property type="evidence" value="ECO:0007669"/>
    <property type="project" value="UniProtKB-KW"/>
</dbReference>
<dbReference type="AlphaFoldDB" id="A0A561ER83"/>
<keyword evidence="2" id="KW-0813">Transport</keyword>
<dbReference type="Proteomes" id="UP000318416">
    <property type="component" value="Unassembled WGS sequence"/>
</dbReference>
<evidence type="ECO:0000313" key="15">
    <source>
        <dbReference type="Proteomes" id="UP000318416"/>
    </source>
</evidence>
<evidence type="ECO:0000256" key="12">
    <source>
        <dbReference type="SAM" id="Phobius"/>
    </source>
</evidence>
<reference evidence="14 15" key="1">
    <citation type="submission" date="2019-06" db="EMBL/GenBank/DDBJ databases">
        <title>Sequencing the genomes of 1000 actinobacteria strains.</title>
        <authorList>
            <person name="Klenk H.-P."/>
        </authorList>
    </citation>
    <scope>NUCLEOTIDE SEQUENCE [LARGE SCALE GENOMIC DNA]</scope>
    <source>
        <strain evidence="14 15">DSM 41649</strain>
    </source>
</reference>
<accession>A0A561ER83</accession>
<feature type="transmembrane region" description="Helical" evidence="12">
    <location>
        <begin position="154"/>
        <end position="174"/>
    </location>
</feature>
<keyword evidence="4 12" id="KW-0812">Transmembrane</keyword>
<organism evidence="14 15">
    <name type="scientific">Kitasatospora atroaurantiaca</name>
    <dbReference type="NCBI Taxonomy" id="285545"/>
    <lineage>
        <taxon>Bacteria</taxon>
        <taxon>Bacillati</taxon>
        <taxon>Actinomycetota</taxon>
        <taxon>Actinomycetes</taxon>
        <taxon>Kitasatosporales</taxon>
        <taxon>Streptomycetaceae</taxon>
        <taxon>Kitasatospora</taxon>
    </lineage>
</organism>
<evidence type="ECO:0000256" key="8">
    <source>
        <dbReference type="ARBA" id="ARBA00023065"/>
    </source>
</evidence>
<evidence type="ECO:0000256" key="5">
    <source>
        <dbReference type="ARBA" id="ARBA00022826"/>
    </source>
</evidence>
<feature type="transmembrane region" description="Helical" evidence="12">
    <location>
        <begin position="92"/>
        <end position="112"/>
    </location>
</feature>
<keyword evidence="5" id="KW-0631">Potassium channel</keyword>
<dbReference type="InterPro" id="IPR047871">
    <property type="entry name" value="K_chnl_Slo-like"/>
</dbReference>
<evidence type="ECO:0000256" key="1">
    <source>
        <dbReference type="ARBA" id="ARBA00004141"/>
    </source>
</evidence>
<feature type="transmembrane region" description="Helical" evidence="12">
    <location>
        <begin position="59"/>
        <end position="80"/>
    </location>
</feature>
<comment type="caution">
    <text evidence="14">The sequence shown here is derived from an EMBL/GenBank/DDBJ whole genome shotgun (WGS) entry which is preliminary data.</text>
</comment>
<feature type="transmembrane region" description="Helical" evidence="12">
    <location>
        <begin position="27"/>
        <end position="47"/>
    </location>
</feature>
<gene>
    <name evidence="14" type="ORF">FB465_3175</name>
</gene>
<keyword evidence="6" id="KW-0630">Potassium</keyword>
<evidence type="ECO:0000256" key="4">
    <source>
        <dbReference type="ARBA" id="ARBA00022692"/>
    </source>
</evidence>
<evidence type="ECO:0000256" key="6">
    <source>
        <dbReference type="ARBA" id="ARBA00022958"/>
    </source>
</evidence>
<dbReference type="SUPFAM" id="SSF81324">
    <property type="entry name" value="Voltage-gated potassium channels"/>
    <property type="match status" value="1"/>
</dbReference>
<dbReference type="Pfam" id="PF07885">
    <property type="entry name" value="Ion_trans_2"/>
    <property type="match status" value="1"/>
</dbReference>
<keyword evidence="15" id="KW-1185">Reference proteome</keyword>
<dbReference type="InterPro" id="IPR013099">
    <property type="entry name" value="K_chnl_dom"/>
</dbReference>
<feature type="transmembrane region" description="Helical" evidence="12">
    <location>
        <begin position="124"/>
        <end position="142"/>
    </location>
</feature>
<keyword evidence="10" id="KW-0407">Ion channel</keyword>
<sequence>MAVPRDPMEPVEPFEPPQPSQPSGRDLWGLGLMLLGPIALLVAFFTLPMGVFGPEHPVLSWVTFGLALAVVAVLLLRKIGQELLDVPGRPGVVILLLSCFSLVVFATAYLALARDPGQFNGLQTRVDALYFTVITMSTVGYGDIYPSGQHAREVVMVQILYTLVFLTAGATAITRRLRMRFADRAATRRRPPR</sequence>
<evidence type="ECO:0000256" key="3">
    <source>
        <dbReference type="ARBA" id="ARBA00022538"/>
    </source>
</evidence>
<comment type="subcellular location">
    <subcellularLocation>
        <location evidence="1">Membrane</location>
        <topology evidence="1">Multi-pass membrane protein</topology>
    </subcellularLocation>
</comment>
<dbReference type="GO" id="GO:0016020">
    <property type="term" value="C:membrane"/>
    <property type="evidence" value="ECO:0007669"/>
    <property type="project" value="UniProtKB-SubCell"/>
</dbReference>
<keyword evidence="9 12" id="KW-0472">Membrane</keyword>
<dbReference type="PANTHER" id="PTHR10027">
    <property type="entry name" value="CALCIUM-ACTIVATED POTASSIUM CHANNEL ALPHA CHAIN"/>
    <property type="match status" value="1"/>
</dbReference>
<proteinExistence type="predicted"/>
<name>A0A561ER83_9ACTN</name>
<dbReference type="PANTHER" id="PTHR10027:SF10">
    <property type="entry name" value="SLOWPOKE 2, ISOFORM D"/>
    <property type="match status" value="1"/>
</dbReference>
<evidence type="ECO:0000256" key="7">
    <source>
        <dbReference type="ARBA" id="ARBA00022989"/>
    </source>
</evidence>
<feature type="region of interest" description="Disordered" evidence="11">
    <location>
        <begin position="1"/>
        <end position="23"/>
    </location>
</feature>
<evidence type="ECO:0000256" key="11">
    <source>
        <dbReference type="SAM" id="MobiDB-lite"/>
    </source>
</evidence>
<dbReference type="Gene3D" id="1.10.287.70">
    <property type="match status" value="1"/>
</dbReference>
<evidence type="ECO:0000256" key="10">
    <source>
        <dbReference type="ARBA" id="ARBA00023303"/>
    </source>
</evidence>
<keyword evidence="7 12" id="KW-1133">Transmembrane helix</keyword>
<feature type="domain" description="Potassium channel" evidence="13">
    <location>
        <begin position="100"/>
        <end position="177"/>
    </location>
</feature>
<protein>
    <submittedName>
        <fullName evidence="14">Ion channel</fullName>
    </submittedName>
</protein>
<keyword evidence="3" id="KW-0633">Potassium transport</keyword>